<keyword evidence="2" id="KW-1185">Reference proteome</keyword>
<reference evidence="2" key="1">
    <citation type="journal article" date="2009" name="BMC Bioinformatics">
        <title>The Mycoplasma conjunctivae genome sequencing, annotation and analysis.</title>
        <authorList>
            <person name="Calderon-Copete S.P."/>
            <person name="Wigger G."/>
            <person name="Wunderlin C."/>
            <person name="Schmidheini T."/>
            <person name="Frey J."/>
            <person name="Quail M.A."/>
            <person name="Falquet L."/>
        </authorList>
    </citation>
    <scope>NUCLEOTIDE SEQUENCE [LARGE SCALE GENOMIC DNA]</scope>
    <source>
        <strain evidence="2">ATCC 25834 / NCTC 10147 / HRC/581</strain>
    </source>
</reference>
<organism evidence="1 2">
    <name type="scientific">Mesomycoplasma conjunctivae (strain ATCC 25834 / NCTC 10147 / HRC/581)</name>
    <name type="common">Mycoplasma conjunctivae</name>
    <dbReference type="NCBI Taxonomy" id="572263"/>
    <lineage>
        <taxon>Bacteria</taxon>
        <taxon>Bacillati</taxon>
        <taxon>Mycoplasmatota</taxon>
        <taxon>Mycoplasmoidales</taxon>
        <taxon>Metamycoplasmataceae</taxon>
        <taxon>Mesomycoplasma</taxon>
    </lineage>
</organism>
<evidence type="ECO:0000313" key="1">
    <source>
        <dbReference type="EMBL" id="CAT04704.1"/>
    </source>
</evidence>
<accession>C5J5I1</accession>
<name>C5J5I1_MESCH</name>
<dbReference type="AlphaFoldDB" id="C5J5I1"/>
<evidence type="ECO:0000313" key="2">
    <source>
        <dbReference type="Proteomes" id="UP000001491"/>
    </source>
</evidence>
<dbReference type="eggNOG" id="ENOG5031YR5">
    <property type="taxonomic scope" value="Bacteria"/>
</dbReference>
<dbReference type="HOGENOM" id="CLU_1738474_0_0_14"/>
<dbReference type="Proteomes" id="UP000001491">
    <property type="component" value="Chromosome"/>
</dbReference>
<dbReference type="EMBL" id="FM864216">
    <property type="protein sequence ID" value="CAT04704.1"/>
    <property type="molecule type" value="Genomic_DNA"/>
</dbReference>
<dbReference type="KEGG" id="mco:MCJ_000250"/>
<protein>
    <submittedName>
        <fullName evidence="1">Uncharacterized protein</fullName>
    </submittedName>
</protein>
<gene>
    <name evidence="1" type="ordered locus">MCJ_000250</name>
</gene>
<proteinExistence type="predicted"/>
<sequence>MLELFDIANMKDYPDQEYFIEQYFYFIEKLVKQNRPSDKYKNLKIGKYYKNFIVKDKFLKTNVWFYQRHHIEEISISGAILQANKEKYENGLSIILTWEEHAFVHYLIVCANTTLPNYGMLMQLDFTTWDQIAKKYCKEYNIKYIENWDQRFTGPINI</sequence>